<proteinExistence type="predicted"/>
<feature type="domain" description="Antitoxin Xre/MbcA/ParS-like toxin-binding" evidence="1">
    <location>
        <begin position="124"/>
        <end position="171"/>
    </location>
</feature>
<dbReference type="NCBIfam" id="TIGR02293">
    <property type="entry name" value="TAS_TIGR02293"/>
    <property type="match status" value="1"/>
</dbReference>
<dbReference type="AlphaFoldDB" id="A0A7W5ZIX7"/>
<dbReference type="InterPro" id="IPR011979">
    <property type="entry name" value="Antitox_Xre"/>
</dbReference>
<comment type="caution">
    <text evidence="2">The sequence shown here is derived from an EMBL/GenBank/DDBJ whole genome shotgun (WGS) entry which is preliminary data.</text>
</comment>
<name>A0A7W5ZIX7_9BACT</name>
<evidence type="ECO:0000313" key="2">
    <source>
        <dbReference type="EMBL" id="MBB3837699.1"/>
    </source>
</evidence>
<dbReference type="EMBL" id="JACIBY010000003">
    <property type="protein sequence ID" value="MBB3837699.1"/>
    <property type="molecule type" value="Genomic_DNA"/>
</dbReference>
<protein>
    <submittedName>
        <fullName evidence="2">Putative toxin-antitoxin system antitoxin component (TIGR02293 family)</fullName>
    </submittedName>
</protein>
<sequence>MSQYTDMATTINSTIEGRLDREISSFLKQSRLEDYHIELNKAVTYEDFLSNKMLIIVAIRTGIPYSLFGLIQAYTPFTENDWANFLDISTKSLQRYKTTAEHHFKPIHSEKIIEMAEVTKVGLDVFGSMEKLRLWLTTPNYALGSLKPIELLKDSYGKELVISELTRINYGILV</sequence>
<accession>A0A7W5ZIX7</accession>
<reference evidence="2 3" key="1">
    <citation type="submission" date="2020-08" db="EMBL/GenBank/DDBJ databases">
        <title>Genomic Encyclopedia of Type Strains, Phase IV (KMG-IV): sequencing the most valuable type-strain genomes for metagenomic binning, comparative biology and taxonomic classification.</title>
        <authorList>
            <person name="Goeker M."/>
        </authorList>
    </citation>
    <scope>NUCLEOTIDE SEQUENCE [LARGE SCALE GENOMIC DNA]</scope>
    <source>
        <strain evidence="2 3">DSM 17976</strain>
    </source>
</reference>
<evidence type="ECO:0000313" key="3">
    <source>
        <dbReference type="Proteomes" id="UP000541352"/>
    </source>
</evidence>
<gene>
    <name evidence="2" type="ORF">FHS57_001696</name>
</gene>
<dbReference type="Pfam" id="PF09722">
    <property type="entry name" value="Xre_MbcA_ParS_C"/>
    <property type="match status" value="1"/>
</dbReference>
<dbReference type="Proteomes" id="UP000541352">
    <property type="component" value="Unassembled WGS sequence"/>
</dbReference>
<dbReference type="InterPro" id="IPR024467">
    <property type="entry name" value="Xre/MbcA/ParS-like_toxin-bd"/>
</dbReference>
<keyword evidence="3" id="KW-1185">Reference proteome</keyword>
<evidence type="ECO:0000259" key="1">
    <source>
        <dbReference type="Pfam" id="PF09722"/>
    </source>
</evidence>
<organism evidence="2 3">
    <name type="scientific">Runella defluvii</name>
    <dbReference type="NCBI Taxonomy" id="370973"/>
    <lineage>
        <taxon>Bacteria</taxon>
        <taxon>Pseudomonadati</taxon>
        <taxon>Bacteroidota</taxon>
        <taxon>Cytophagia</taxon>
        <taxon>Cytophagales</taxon>
        <taxon>Spirosomataceae</taxon>
        <taxon>Runella</taxon>
    </lineage>
</organism>